<evidence type="ECO:0008006" key="3">
    <source>
        <dbReference type="Google" id="ProtNLM"/>
    </source>
</evidence>
<dbReference type="OrthoDB" id="5354021at2"/>
<evidence type="ECO:0000313" key="1">
    <source>
        <dbReference type="EMBL" id="RLK03623.1"/>
    </source>
</evidence>
<proteinExistence type="predicted"/>
<dbReference type="Proteomes" id="UP000271700">
    <property type="component" value="Unassembled WGS sequence"/>
</dbReference>
<sequence length="268" mass="30763">MERSQVASLWIGKRLSFLDLVCLKSFDDIGQRVTLFSYSPIENLPSYVTQADARSVYDPERILLQRVGNGFVRRSPALHSDIFRLHLLEKTNFIWTDTDAYALKPLTTTNGYLFGRVGSNILNGVLALPKDSNTLKKMLEFSANDNEFPPWWDQPTRRRHLEKNLPIQPEFFPWGTYGPRALQYFLGETGEAIHASRSDVLYPVKARHRDILLTRSEIEIPKRALSIHLYSTNLRAVIRRNFGGKIPEGCFLHRLCEKHGIDPNEAPL</sequence>
<dbReference type="Gene3D" id="3.90.550.20">
    <property type="match status" value="1"/>
</dbReference>
<dbReference type="EMBL" id="RCCT01000004">
    <property type="protein sequence ID" value="RLK03623.1"/>
    <property type="molecule type" value="Genomic_DNA"/>
</dbReference>
<gene>
    <name evidence="1" type="ORF">CLV75_3002</name>
</gene>
<organism evidence="1 2">
    <name type="scientific">Ruegeria conchae</name>
    <dbReference type="NCBI Taxonomy" id="981384"/>
    <lineage>
        <taxon>Bacteria</taxon>
        <taxon>Pseudomonadati</taxon>
        <taxon>Pseudomonadota</taxon>
        <taxon>Alphaproteobacteria</taxon>
        <taxon>Rhodobacterales</taxon>
        <taxon>Roseobacteraceae</taxon>
        <taxon>Ruegeria</taxon>
    </lineage>
</organism>
<protein>
    <recommendedName>
        <fullName evidence="3">Alpha 1,4-glycosyltransferase</fullName>
    </recommendedName>
</protein>
<dbReference type="AlphaFoldDB" id="A0A497Z9R6"/>
<dbReference type="STRING" id="981384.GCA_000192475_00635"/>
<accession>A0A497Z9R6</accession>
<keyword evidence="2" id="KW-1185">Reference proteome</keyword>
<comment type="caution">
    <text evidence="1">The sequence shown here is derived from an EMBL/GenBank/DDBJ whole genome shotgun (WGS) entry which is preliminary data.</text>
</comment>
<name>A0A497Z9R6_9RHOB</name>
<evidence type="ECO:0000313" key="2">
    <source>
        <dbReference type="Proteomes" id="UP000271700"/>
    </source>
</evidence>
<reference evidence="1 2" key="1">
    <citation type="submission" date="2018-10" db="EMBL/GenBank/DDBJ databases">
        <title>Genomic Encyclopedia of Archaeal and Bacterial Type Strains, Phase II (KMG-II): from individual species to whole genera.</title>
        <authorList>
            <person name="Goeker M."/>
        </authorList>
    </citation>
    <scope>NUCLEOTIDE SEQUENCE [LARGE SCALE GENOMIC DNA]</scope>
    <source>
        <strain evidence="1 2">DSM 29317</strain>
    </source>
</reference>
<dbReference type="RefSeq" id="WP_010443010.1">
    <property type="nucleotide sequence ID" value="NZ_AEYW01000022.1"/>
</dbReference>